<protein>
    <submittedName>
        <fullName evidence="1">Chitooligosaccharide deacetylase</fullName>
    </submittedName>
</protein>
<keyword evidence="2" id="KW-1185">Reference proteome</keyword>
<dbReference type="AlphaFoldDB" id="A0AAE1HGB9"/>
<proteinExistence type="predicted"/>
<reference evidence="1" key="1">
    <citation type="submission" date="2021-07" db="EMBL/GenBank/DDBJ databases">
        <authorList>
            <person name="Catto M.A."/>
            <person name="Jacobson A."/>
            <person name="Kennedy G."/>
            <person name="Labadie P."/>
            <person name="Hunt B.G."/>
            <person name="Srinivasan R."/>
        </authorList>
    </citation>
    <scope>NUCLEOTIDE SEQUENCE</scope>
    <source>
        <strain evidence="1">PL_HMW_Pooled</strain>
        <tissue evidence="1">Head</tissue>
    </source>
</reference>
<dbReference type="Proteomes" id="UP001219518">
    <property type="component" value="Unassembled WGS sequence"/>
</dbReference>
<sequence length="581" mass="65517">MLSYDNVDYFNLSVEQASADFDTESVDSLDSATSDTGPGQHCEFEGDSVQFLLSLREEAMISQSALDKAIEGVDNLFSKFSNSIKDRILQGADATGSVPGDHIKNVFGEFSKGLFSGIDSKTSLDAFAKDNLRVLEPEPIELYSTDEWKDGSLNSVKHYAYVSPFLPSFKRLITRPDVLSCIQNPPEISEEGVYRGYRDGKHIREHPILSKEETVGVICAFDELEISSPLGPKKHKLALYFWTLANFSPHMRASLRSVQLLAIAWSKDLKDISIPSSASISLDMKYERHCKILAPFLEDIRGLEEGVQITVETKAIIITGSLLCVCGDTPAVNVLGGFKDEDSFEKRTAEKLEDQREDLKKSATQRIRHEKSTLYGINGPPVISNMIGFCPVLSFCYDLMRILHKCVLKVSIRFLIKYAVDVKEVITVDKINSDVKLMAHQLYSKDKPAPILQGHQNTGLRQSAAQMLSLALCIPFVFMNKVYDFDLKERLQNFTLLLQISMGLPAYELTSQDLAQLRFEAMHSYFKNLIRIMKNFINPPLSCIKRYETRRASQMLLRPGQQQPQNFINIDDVYTKSRKVK</sequence>
<accession>A0AAE1HGB9</accession>
<feature type="non-terminal residue" evidence="1">
    <location>
        <position position="1"/>
    </location>
</feature>
<evidence type="ECO:0000313" key="1">
    <source>
        <dbReference type="EMBL" id="KAK3920814.1"/>
    </source>
</evidence>
<reference evidence="1" key="2">
    <citation type="journal article" date="2023" name="BMC Genomics">
        <title>Pest status, molecular evolution, and epigenetic factors derived from the genome assembly of Frankliniella fusca, a thysanopteran phytovirus vector.</title>
        <authorList>
            <person name="Catto M.A."/>
            <person name="Labadie P.E."/>
            <person name="Jacobson A.L."/>
            <person name="Kennedy G.G."/>
            <person name="Srinivasan R."/>
            <person name="Hunt B.G."/>
        </authorList>
    </citation>
    <scope>NUCLEOTIDE SEQUENCE</scope>
    <source>
        <strain evidence="1">PL_HMW_Pooled</strain>
    </source>
</reference>
<gene>
    <name evidence="1" type="ORF">KUF71_010051</name>
</gene>
<comment type="caution">
    <text evidence="1">The sequence shown here is derived from an EMBL/GenBank/DDBJ whole genome shotgun (WGS) entry which is preliminary data.</text>
</comment>
<evidence type="ECO:0000313" key="2">
    <source>
        <dbReference type="Proteomes" id="UP001219518"/>
    </source>
</evidence>
<name>A0AAE1HGB9_9NEOP</name>
<organism evidence="1 2">
    <name type="scientific">Frankliniella fusca</name>
    <dbReference type="NCBI Taxonomy" id="407009"/>
    <lineage>
        <taxon>Eukaryota</taxon>
        <taxon>Metazoa</taxon>
        <taxon>Ecdysozoa</taxon>
        <taxon>Arthropoda</taxon>
        <taxon>Hexapoda</taxon>
        <taxon>Insecta</taxon>
        <taxon>Pterygota</taxon>
        <taxon>Neoptera</taxon>
        <taxon>Paraneoptera</taxon>
        <taxon>Thysanoptera</taxon>
        <taxon>Terebrantia</taxon>
        <taxon>Thripoidea</taxon>
        <taxon>Thripidae</taxon>
        <taxon>Frankliniella</taxon>
    </lineage>
</organism>
<dbReference type="EMBL" id="JAHWGI010001022">
    <property type="protein sequence ID" value="KAK3920814.1"/>
    <property type="molecule type" value="Genomic_DNA"/>
</dbReference>